<feature type="compositionally biased region" description="Low complexity" evidence="1">
    <location>
        <begin position="430"/>
        <end position="440"/>
    </location>
</feature>
<feature type="region of interest" description="Disordered" evidence="1">
    <location>
        <begin position="650"/>
        <end position="684"/>
    </location>
</feature>
<feature type="region of interest" description="Disordered" evidence="1">
    <location>
        <begin position="534"/>
        <end position="575"/>
    </location>
</feature>
<sequence length="684" mass="77208">MEQLITVFSQRLQPQALQRLSVAEILKDASALAIMQEEIPSMDNFRVLKQQKPCFGRMLKFLHMHEPTGYERDEEHKRLAVRYLALRAMLQQCNDIKISSIQEICLDKVLRWFEATETNFTPAIASTPILPPRMSPKKPASRPASGLDKCSSETNVRPSTSTAVSTKLERYKMPDLRSSHIRRIAELRSRGADVSEKGLPVEEDNNDIDLKTQDFLGRWKEEEEKRIVDATFKLYHPETVAEREMNLLWIRRRQEEMHKRRNDAEVQQRVQKWAMDRSRDESENLRKRESTKLVAGLGQMLQEGVNQEKPFAQRSTETLHPNLAGMAAVVPAKLTKEEPVQDKIVSSKLQRRTNSKQPAQIVIKSRKPTNSGGGMHFRNQLPANYVPPGLFAASSVPKTKREVSSASLNLRSSGVKESLNTFGGLDRRTSVASEELSSASENEEEDPASDDSVKWKRRSEAREQMKLQSYHVPYYYSEGADHSIAIKKPAMQKPHPRGTIPAEPLPADPELRCLQEASALRRVFAIQIDKKNNSVELSSSRNSARSQAGNSGRVSKSAKGKKAPKSSRSAAVLPRTAPSYTSLELQFAAPTSNLRQSQMEEMEKIRRLFEENHLALDPQVLERGLLVPEDRPLLETIQNLPFAGSRLLVNPLTRRSKTVKAKKKTGSSKKKKTKKGKKGSKSSK</sequence>
<accession>A0ABD3FHG6</accession>
<feature type="region of interest" description="Disordered" evidence="1">
    <location>
        <begin position="430"/>
        <end position="457"/>
    </location>
</feature>
<organism evidence="2 3">
    <name type="scientific">Phytophthora oleae</name>
    <dbReference type="NCBI Taxonomy" id="2107226"/>
    <lineage>
        <taxon>Eukaryota</taxon>
        <taxon>Sar</taxon>
        <taxon>Stramenopiles</taxon>
        <taxon>Oomycota</taxon>
        <taxon>Peronosporomycetes</taxon>
        <taxon>Peronosporales</taxon>
        <taxon>Peronosporaceae</taxon>
        <taxon>Phytophthora</taxon>
    </lineage>
</organism>
<evidence type="ECO:0000256" key="1">
    <source>
        <dbReference type="SAM" id="MobiDB-lite"/>
    </source>
</evidence>
<comment type="caution">
    <text evidence="2">The sequence shown here is derived from an EMBL/GenBank/DDBJ whole genome shotgun (WGS) entry which is preliminary data.</text>
</comment>
<evidence type="ECO:0000313" key="2">
    <source>
        <dbReference type="EMBL" id="KAL3666218.1"/>
    </source>
</evidence>
<feature type="compositionally biased region" description="Basic residues" evidence="1">
    <location>
        <begin position="654"/>
        <end position="684"/>
    </location>
</feature>
<keyword evidence="3" id="KW-1185">Reference proteome</keyword>
<dbReference type="Proteomes" id="UP001632037">
    <property type="component" value="Unassembled WGS sequence"/>
</dbReference>
<feature type="compositionally biased region" description="Basic residues" evidence="1">
    <location>
        <begin position="556"/>
        <end position="565"/>
    </location>
</feature>
<evidence type="ECO:0000313" key="3">
    <source>
        <dbReference type="Proteomes" id="UP001632037"/>
    </source>
</evidence>
<dbReference type="EMBL" id="JBIMZQ010000018">
    <property type="protein sequence ID" value="KAL3666218.1"/>
    <property type="molecule type" value="Genomic_DNA"/>
</dbReference>
<name>A0ABD3FHG6_9STRA</name>
<protein>
    <submittedName>
        <fullName evidence="2">Uncharacterized protein</fullName>
    </submittedName>
</protein>
<dbReference type="AlphaFoldDB" id="A0ABD3FHG6"/>
<feature type="compositionally biased region" description="Polar residues" evidence="1">
    <location>
        <begin position="152"/>
        <end position="165"/>
    </location>
</feature>
<feature type="compositionally biased region" description="Polar residues" evidence="1">
    <location>
        <begin position="534"/>
        <end position="554"/>
    </location>
</feature>
<proteinExistence type="predicted"/>
<gene>
    <name evidence="2" type="ORF">V7S43_009003</name>
</gene>
<reference evidence="2 3" key="1">
    <citation type="submission" date="2024-09" db="EMBL/GenBank/DDBJ databases">
        <title>Genome sequencing and assembly of Phytophthora oleae, isolate VK10A, causative agent of rot of olive drupes.</title>
        <authorList>
            <person name="Conti Taguali S."/>
            <person name="Riolo M."/>
            <person name="La Spada F."/>
            <person name="Cacciola S.O."/>
            <person name="Dionisio G."/>
        </authorList>
    </citation>
    <scope>NUCLEOTIDE SEQUENCE [LARGE SCALE GENOMIC DNA]</scope>
    <source>
        <strain evidence="2 3">VK10A</strain>
    </source>
</reference>
<feature type="region of interest" description="Disordered" evidence="1">
    <location>
        <begin position="127"/>
        <end position="165"/>
    </location>
</feature>